<organism evidence="2 3">
    <name type="scientific">Candidatus Methylomirabilis lanthanidiphila</name>
    <dbReference type="NCBI Taxonomy" id="2211376"/>
    <lineage>
        <taxon>Bacteria</taxon>
        <taxon>Candidatus Methylomirabilota</taxon>
        <taxon>Candidatus Methylomirabilia</taxon>
        <taxon>Candidatus Methylomirabilales</taxon>
        <taxon>Candidatus Methylomirabilaceae</taxon>
        <taxon>Candidatus Methylomirabilis</taxon>
    </lineage>
</organism>
<sequence>MNTMHAQELAQGQRFAFGQNWASFLRTLNDVRIQEAERSLRQMLEIDSLMGRTFLDVGSGSGLSSLAARRLGGRVHSFDFDPESVACTVELRRRYFPDDSDWTVEGGSVLDTEYLASLGQFDVVYSWGVLHHTGRMWDAMENIVSLVRATRGRVFIAIYNTSAYSRRWRVIKHTYCRLPTILRPLFAFVVIAPIQLNEIVNAAIRLKLGGYISNILNYKAKRGMSWWHDQIDWLGGYPYETANPEEVFDFFRKHGFYLQKMITCGGGDWVQPVRLCKGNYTYLMHGWTDRS</sequence>
<dbReference type="SUPFAM" id="SSF53335">
    <property type="entry name" value="S-adenosyl-L-methionine-dependent methyltransferases"/>
    <property type="match status" value="1"/>
</dbReference>
<feature type="domain" description="Methyltransferase type 12" evidence="1">
    <location>
        <begin position="55"/>
        <end position="149"/>
    </location>
</feature>
<evidence type="ECO:0000259" key="1">
    <source>
        <dbReference type="Pfam" id="PF08242"/>
    </source>
</evidence>
<gene>
    <name evidence="2" type="primary">ubiG_1</name>
    <name evidence="2" type="ORF">MELA_01145</name>
</gene>
<dbReference type="Pfam" id="PF08242">
    <property type="entry name" value="Methyltransf_12"/>
    <property type="match status" value="1"/>
</dbReference>
<dbReference type="GO" id="GO:0102208">
    <property type="term" value="F:2-polyprenyl-6-hydroxyphenol methylase activity"/>
    <property type="evidence" value="ECO:0007669"/>
    <property type="project" value="UniProtKB-EC"/>
</dbReference>
<reference evidence="2 3" key="1">
    <citation type="submission" date="2019-07" db="EMBL/GenBank/DDBJ databases">
        <authorList>
            <person name="Cremers G."/>
        </authorList>
    </citation>
    <scope>NUCLEOTIDE SEQUENCE [LARGE SCALE GENOMIC DNA]</scope>
</reference>
<keyword evidence="2" id="KW-0808">Transferase</keyword>
<dbReference type="InterPro" id="IPR029063">
    <property type="entry name" value="SAM-dependent_MTases_sf"/>
</dbReference>
<dbReference type="GO" id="GO:0032259">
    <property type="term" value="P:methylation"/>
    <property type="evidence" value="ECO:0007669"/>
    <property type="project" value="UniProtKB-KW"/>
</dbReference>
<dbReference type="CDD" id="cd02440">
    <property type="entry name" value="AdoMet_MTases"/>
    <property type="match status" value="1"/>
</dbReference>
<keyword evidence="2" id="KW-0489">Methyltransferase</keyword>
<protein>
    <submittedName>
        <fullName evidence="2">Ubiquinone biosynthesis O-methyltransferase</fullName>
        <ecNumber evidence="2">2.1.1.222</ecNumber>
    </submittedName>
</protein>
<dbReference type="InterPro" id="IPR013217">
    <property type="entry name" value="Methyltransf_12"/>
</dbReference>
<dbReference type="EMBL" id="CABIKM010000017">
    <property type="protein sequence ID" value="VUZ84771.1"/>
    <property type="molecule type" value="Genomic_DNA"/>
</dbReference>
<name>A0A564ZHG3_9BACT</name>
<evidence type="ECO:0000313" key="2">
    <source>
        <dbReference type="EMBL" id="VUZ84771.1"/>
    </source>
</evidence>
<dbReference type="Proteomes" id="UP000334340">
    <property type="component" value="Unassembled WGS sequence"/>
</dbReference>
<keyword evidence="3" id="KW-1185">Reference proteome</keyword>
<proteinExistence type="predicted"/>
<dbReference type="EC" id="2.1.1.222" evidence="2"/>
<evidence type="ECO:0000313" key="3">
    <source>
        <dbReference type="Proteomes" id="UP000334340"/>
    </source>
</evidence>
<keyword evidence="2" id="KW-0830">Ubiquinone</keyword>
<dbReference type="AlphaFoldDB" id="A0A564ZHG3"/>
<accession>A0A564ZHG3</accession>
<dbReference type="Gene3D" id="3.40.50.150">
    <property type="entry name" value="Vaccinia Virus protein VP39"/>
    <property type="match status" value="1"/>
</dbReference>